<reference evidence="3 4" key="1">
    <citation type="submission" date="2019-02" db="EMBL/GenBank/DDBJ databases">
        <title>Isolation and identification of novel species under the genus Muribaculum.</title>
        <authorList>
            <person name="Miyake S."/>
            <person name="Ding Y."/>
            <person name="Low A."/>
            <person name="Soh M."/>
            <person name="Seedorf H."/>
        </authorList>
    </citation>
    <scope>NUCLEOTIDE SEQUENCE [LARGE SCALE GENOMIC DNA]</scope>
    <source>
        <strain evidence="3 4">TLL-A3</strain>
    </source>
</reference>
<dbReference type="EMBL" id="SJSA01000002">
    <property type="protein sequence ID" value="TGG36635.1"/>
    <property type="molecule type" value="Genomic_DNA"/>
</dbReference>
<evidence type="ECO:0000256" key="1">
    <source>
        <dbReference type="SAM" id="Phobius"/>
    </source>
</evidence>
<dbReference type="AlphaFoldDB" id="A0A4Z0V591"/>
<keyword evidence="1" id="KW-1133">Transmembrane helix</keyword>
<feature type="domain" description="DUF218" evidence="2">
    <location>
        <begin position="59"/>
        <end position="188"/>
    </location>
</feature>
<dbReference type="PANTHER" id="PTHR30336">
    <property type="entry name" value="INNER MEMBRANE PROTEIN, PROBABLE PERMEASE"/>
    <property type="match status" value="1"/>
</dbReference>
<dbReference type="Pfam" id="PF02698">
    <property type="entry name" value="DUF218"/>
    <property type="match status" value="1"/>
</dbReference>
<evidence type="ECO:0000313" key="3">
    <source>
        <dbReference type="EMBL" id="TGG36635.1"/>
    </source>
</evidence>
<keyword evidence="4" id="KW-1185">Reference proteome</keyword>
<protein>
    <submittedName>
        <fullName evidence="3">Vancomycin high temperature exclusion protein</fullName>
    </submittedName>
</protein>
<feature type="transmembrane region" description="Helical" evidence="1">
    <location>
        <begin position="6"/>
        <end position="25"/>
    </location>
</feature>
<dbReference type="GeneID" id="82150596"/>
<dbReference type="Proteomes" id="UP000297635">
    <property type="component" value="Unassembled WGS sequence"/>
</dbReference>
<organism evidence="3 4">
    <name type="scientific">Duncaniella freteri</name>
    <dbReference type="NCBI Taxonomy" id="2530391"/>
    <lineage>
        <taxon>Bacteria</taxon>
        <taxon>Pseudomonadati</taxon>
        <taxon>Bacteroidota</taxon>
        <taxon>Bacteroidia</taxon>
        <taxon>Bacteroidales</taxon>
        <taxon>Muribaculaceae</taxon>
        <taxon>Duncaniella</taxon>
    </lineage>
</organism>
<gene>
    <name evidence="3" type="ORF">EZ315_12415</name>
</gene>
<name>A0A4Z0V591_9BACT</name>
<proteinExistence type="predicted"/>
<sequence>MIKRIVLSISVFMFLGIAFTVYVNVRVEKVTQHRLYTDVSLIPRNKVALLLGTNPLNRLGRPNTYFSTRIKTAAELYCAGKADYILASGDNHSKGYDEPTAMRDSLIANGVPSDRIVLDFAGFRTLDSVVRAKEIFGCDSLTIISQTDHNSRALYLAESNGIDAIAISAPIKAGRLVRIRLALREWLARDKMMLDIWFGKKPHFLGERIEIPDV</sequence>
<dbReference type="RefSeq" id="WP_135472352.1">
    <property type="nucleotide sequence ID" value="NZ_CASNDD010000040.1"/>
</dbReference>
<dbReference type="InterPro" id="IPR003848">
    <property type="entry name" value="DUF218"/>
</dbReference>
<dbReference type="CDD" id="cd06259">
    <property type="entry name" value="YdcF-like"/>
    <property type="match status" value="1"/>
</dbReference>
<accession>A0A4Z0V591</accession>
<dbReference type="GO" id="GO:0005886">
    <property type="term" value="C:plasma membrane"/>
    <property type="evidence" value="ECO:0007669"/>
    <property type="project" value="TreeGrafter"/>
</dbReference>
<keyword evidence="1" id="KW-0812">Transmembrane</keyword>
<dbReference type="PANTHER" id="PTHR30336:SF6">
    <property type="entry name" value="INTEGRAL MEMBRANE PROTEIN"/>
    <property type="match status" value="1"/>
</dbReference>
<dbReference type="InterPro" id="IPR051599">
    <property type="entry name" value="Cell_Envelope_Assoc"/>
</dbReference>
<evidence type="ECO:0000313" key="4">
    <source>
        <dbReference type="Proteomes" id="UP000297635"/>
    </source>
</evidence>
<comment type="caution">
    <text evidence="3">The sequence shown here is derived from an EMBL/GenBank/DDBJ whole genome shotgun (WGS) entry which is preliminary data.</text>
</comment>
<evidence type="ECO:0000259" key="2">
    <source>
        <dbReference type="Pfam" id="PF02698"/>
    </source>
</evidence>
<keyword evidence="1" id="KW-0472">Membrane</keyword>